<evidence type="ECO:0000256" key="2">
    <source>
        <dbReference type="ARBA" id="ARBA00023163"/>
    </source>
</evidence>
<evidence type="ECO:0000256" key="3">
    <source>
        <dbReference type="SAM" id="Phobius"/>
    </source>
</evidence>
<keyword evidence="3" id="KW-0812">Transmembrane</keyword>
<evidence type="ECO:0000256" key="1">
    <source>
        <dbReference type="ARBA" id="ARBA00023015"/>
    </source>
</evidence>
<feature type="domain" description="Putative zinc-finger" evidence="4">
    <location>
        <begin position="14"/>
        <end position="39"/>
    </location>
</feature>
<evidence type="ECO:0000259" key="4">
    <source>
        <dbReference type="Pfam" id="PF13490"/>
    </source>
</evidence>
<keyword evidence="3" id="KW-0472">Membrane</keyword>
<dbReference type="Proteomes" id="UP001500731">
    <property type="component" value="Unassembled WGS sequence"/>
</dbReference>
<protein>
    <submittedName>
        <fullName evidence="5">Zf-HC2 domain-containing protein</fullName>
    </submittedName>
</protein>
<feature type="transmembrane region" description="Helical" evidence="3">
    <location>
        <begin position="90"/>
        <end position="112"/>
    </location>
</feature>
<keyword evidence="3" id="KW-1133">Transmembrane helix</keyword>
<name>A0ABP8PPN3_9MICO</name>
<accession>A0ABP8PPN3</accession>
<dbReference type="InterPro" id="IPR027383">
    <property type="entry name" value="Znf_put"/>
</dbReference>
<reference evidence="6" key="1">
    <citation type="journal article" date="2019" name="Int. J. Syst. Evol. Microbiol.">
        <title>The Global Catalogue of Microorganisms (GCM) 10K type strain sequencing project: providing services to taxonomists for standard genome sequencing and annotation.</title>
        <authorList>
            <consortium name="The Broad Institute Genomics Platform"/>
            <consortium name="The Broad Institute Genome Sequencing Center for Infectious Disease"/>
            <person name="Wu L."/>
            <person name="Ma J."/>
        </authorList>
    </citation>
    <scope>NUCLEOTIDE SEQUENCE [LARGE SCALE GENOMIC DNA]</scope>
    <source>
        <strain evidence="6">JCM 17839</strain>
    </source>
</reference>
<comment type="caution">
    <text evidence="5">The sequence shown here is derived from an EMBL/GenBank/DDBJ whole genome shotgun (WGS) entry which is preliminary data.</text>
</comment>
<keyword evidence="2" id="KW-0804">Transcription</keyword>
<dbReference type="RefSeq" id="WP_345188680.1">
    <property type="nucleotide sequence ID" value="NZ_BAABGP010000024.1"/>
</dbReference>
<evidence type="ECO:0000313" key="5">
    <source>
        <dbReference type="EMBL" id="GAA4491088.1"/>
    </source>
</evidence>
<evidence type="ECO:0000313" key="6">
    <source>
        <dbReference type="Proteomes" id="UP001500731"/>
    </source>
</evidence>
<keyword evidence="1" id="KW-0805">Transcription regulation</keyword>
<proteinExistence type="predicted"/>
<dbReference type="Pfam" id="PF13490">
    <property type="entry name" value="zf-HC2"/>
    <property type="match status" value="1"/>
</dbReference>
<dbReference type="InterPro" id="IPR041916">
    <property type="entry name" value="Anti_sigma_zinc_sf"/>
</dbReference>
<gene>
    <name evidence="5" type="ORF">GCM10023171_34420</name>
</gene>
<keyword evidence="6" id="KW-1185">Reference proteome</keyword>
<sequence length="220" mass="23375">MNAEHLLYETWDAAYVLGALSAHERSDYEAHLAGCAHCRAAVAELTSTAALLSRLSAEDAERTVTPPVDEAPILLREVAQWRRRSRRRRIWAVAGIAAALVIAIPMSVAVFAPRPAVEIALDSAAYVHATATVALTPTAWGTELDMACSYPAGDTVPDVTYVLAVVSADGTTTALSTWRVAPGVTARVHAATALPLTGIRSVEIRDQAGKVLLQRDLATP</sequence>
<dbReference type="Gene3D" id="1.10.10.1320">
    <property type="entry name" value="Anti-sigma factor, zinc-finger domain"/>
    <property type="match status" value="1"/>
</dbReference>
<dbReference type="EMBL" id="BAABGP010000024">
    <property type="protein sequence ID" value="GAA4491088.1"/>
    <property type="molecule type" value="Genomic_DNA"/>
</dbReference>
<organism evidence="5 6">
    <name type="scientific">Microbacterium panaciterrae</name>
    <dbReference type="NCBI Taxonomy" id="985759"/>
    <lineage>
        <taxon>Bacteria</taxon>
        <taxon>Bacillati</taxon>
        <taxon>Actinomycetota</taxon>
        <taxon>Actinomycetes</taxon>
        <taxon>Micrococcales</taxon>
        <taxon>Microbacteriaceae</taxon>
        <taxon>Microbacterium</taxon>
    </lineage>
</organism>